<evidence type="ECO:0000259" key="4">
    <source>
        <dbReference type="PROSITE" id="PS51352"/>
    </source>
</evidence>
<organism evidence="5">
    <name type="scientific">Hexamita inflata</name>
    <dbReference type="NCBI Taxonomy" id="28002"/>
    <lineage>
        <taxon>Eukaryota</taxon>
        <taxon>Metamonada</taxon>
        <taxon>Diplomonadida</taxon>
        <taxon>Hexamitidae</taxon>
        <taxon>Hexamitinae</taxon>
        <taxon>Hexamita</taxon>
    </lineage>
</organism>
<feature type="region of interest" description="Disordered" evidence="2">
    <location>
        <begin position="420"/>
        <end position="455"/>
    </location>
</feature>
<reference evidence="5" key="1">
    <citation type="submission" date="2023-06" db="EMBL/GenBank/DDBJ databases">
        <authorList>
            <person name="Kurt Z."/>
        </authorList>
    </citation>
    <scope>NUCLEOTIDE SEQUENCE</scope>
</reference>
<proteinExistence type="inferred from homology"/>
<dbReference type="InterPro" id="IPR051063">
    <property type="entry name" value="PDI"/>
</dbReference>
<feature type="domain" description="Thioredoxin" evidence="4">
    <location>
        <begin position="3"/>
        <end position="109"/>
    </location>
</feature>
<dbReference type="GO" id="GO:0006457">
    <property type="term" value="P:protein folding"/>
    <property type="evidence" value="ECO:0007669"/>
    <property type="project" value="TreeGrafter"/>
</dbReference>
<evidence type="ECO:0000313" key="5">
    <source>
        <dbReference type="EMBL" id="CAI9962101.1"/>
    </source>
</evidence>
<evidence type="ECO:0000256" key="3">
    <source>
        <dbReference type="SAM" id="Phobius"/>
    </source>
</evidence>
<reference evidence="6 7" key="2">
    <citation type="submission" date="2024-07" db="EMBL/GenBank/DDBJ databases">
        <authorList>
            <person name="Akdeniz Z."/>
        </authorList>
    </citation>
    <scope>NUCLEOTIDE SEQUENCE [LARGE SCALE GENOMIC DNA]</scope>
</reference>
<feature type="compositionally biased region" description="Basic and acidic residues" evidence="2">
    <location>
        <begin position="420"/>
        <end position="445"/>
    </location>
</feature>
<dbReference type="GO" id="GO:0003756">
    <property type="term" value="F:protein disulfide isomerase activity"/>
    <property type="evidence" value="ECO:0007669"/>
    <property type="project" value="TreeGrafter"/>
</dbReference>
<feature type="transmembrane region" description="Helical" evidence="3">
    <location>
        <begin position="329"/>
        <end position="350"/>
    </location>
</feature>
<sequence>MLFVISQQVIKLSNETFGNFSKPTIVKFYAPWCGHCKELAPKYEELATLSEQLNVIVAEVDCTEEADICSHENVEGFPTIKLFDGEKVFDYDGEREVPALSKWITDMQKPILVYETLEDLKKRAEESRFPTHFILYSDNLANNEKFFDMFKGKIIIGCMQANQSSSKLIAFREGIEIAYTDSLENAEALIEFIAFHQLPFAPILTPAIFTPLMSSGFPFIMLSVNIDNEAEIVQAFQAHARQMDIKAAFGVLNNTQFVKFVQALKGELVPTLFIFPGNGSDKVYQKILEQGSLTEQTKNFFNDVLSGKVEPVDLTEEDTTDQSEKLIKIVNTVIFCALGGAAVFAVWFACKCMKSGEQIEHEPTVQVQAEVKEDVKEENVKNENVKEENVNAVEEIKQEEVKQEENVQEIKQEIVQEEVKAEEKVEAEEKKEDVKEESKDTEGKKNKNKKNKNKK</sequence>
<dbReference type="Pfam" id="PF00085">
    <property type="entry name" value="Thioredoxin"/>
    <property type="match status" value="1"/>
</dbReference>
<protein>
    <submittedName>
        <fullName evidence="5">Protein disulfide isomerase</fullName>
    </submittedName>
    <submittedName>
        <fullName evidence="6">Protein_disulfide isomerase</fullName>
    </submittedName>
</protein>
<dbReference type="EMBL" id="CAXDID020000007">
    <property type="protein sequence ID" value="CAL5976466.1"/>
    <property type="molecule type" value="Genomic_DNA"/>
</dbReference>
<feature type="compositionally biased region" description="Basic residues" evidence="2">
    <location>
        <begin position="446"/>
        <end position="455"/>
    </location>
</feature>
<dbReference type="AlphaFoldDB" id="A0AA86QM42"/>
<keyword evidence="3" id="KW-0812">Transmembrane</keyword>
<evidence type="ECO:0000256" key="1">
    <source>
        <dbReference type="ARBA" id="ARBA00006347"/>
    </source>
</evidence>
<evidence type="ECO:0000313" key="6">
    <source>
        <dbReference type="EMBL" id="CAL5976466.1"/>
    </source>
</evidence>
<dbReference type="PRINTS" id="PR00421">
    <property type="entry name" value="THIOREDOXIN"/>
</dbReference>
<dbReference type="PROSITE" id="PS51352">
    <property type="entry name" value="THIOREDOXIN_2"/>
    <property type="match status" value="1"/>
</dbReference>
<keyword evidence="5" id="KW-0413">Isomerase</keyword>
<keyword evidence="3" id="KW-0472">Membrane</keyword>
<dbReference type="PROSITE" id="PS00194">
    <property type="entry name" value="THIOREDOXIN_1"/>
    <property type="match status" value="1"/>
</dbReference>
<dbReference type="InterPro" id="IPR013766">
    <property type="entry name" value="Thioredoxin_domain"/>
</dbReference>
<comment type="caution">
    <text evidence="5">The sequence shown here is derived from an EMBL/GenBank/DDBJ whole genome shotgun (WGS) entry which is preliminary data.</text>
</comment>
<evidence type="ECO:0000313" key="7">
    <source>
        <dbReference type="Proteomes" id="UP001642409"/>
    </source>
</evidence>
<dbReference type="PANTHER" id="PTHR45672:SF11">
    <property type="entry name" value="PROTEIN DISULFIDE-ISOMERASE C17H9.14C"/>
    <property type="match status" value="1"/>
</dbReference>
<name>A0AA86QM42_9EUKA</name>
<dbReference type="InterPro" id="IPR017937">
    <property type="entry name" value="Thioredoxin_CS"/>
</dbReference>
<gene>
    <name evidence="6" type="ORF">HINF_LOCUS3830</name>
    <name evidence="5" type="ORF">HINF_LOCUS49746</name>
</gene>
<dbReference type="Proteomes" id="UP001642409">
    <property type="component" value="Unassembled WGS sequence"/>
</dbReference>
<dbReference type="CDD" id="cd02961">
    <property type="entry name" value="PDI_a_family"/>
    <property type="match status" value="1"/>
</dbReference>
<dbReference type="SUPFAM" id="SSF52833">
    <property type="entry name" value="Thioredoxin-like"/>
    <property type="match status" value="1"/>
</dbReference>
<keyword evidence="7" id="KW-1185">Reference proteome</keyword>
<dbReference type="EMBL" id="CATOUU010000952">
    <property type="protein sequence ID" value="CAI9962101.1"/>
    <property type="molecule type" value="Genomic_DNA"/>
</dbReference>
<keyword evidence="3" id="KW-1133">Transmembrane helix</keyword>
<dbReference type="Gene3D" id="3.40.30.10">
    <property type="entry name" value="Glutaredoxin"/>
    <property type="match status" value="2"/>
</dbReference>
<evidence type="ECO:0000256" key="2">
    <source>
        <dbReference type="SAM" id="MobiDB-lite"/>
    </source>
</evidence>
<comment type="similarity">
    <text evidence="1">Belongs to the protein disulfide isomerase family.</text>
</comment>
<accession>A0AA86QM42</accession>
<dbReference type="InterPro" id="IPR036249">
    <property type="entry name" value="Thioredoxin-like_sf"/>
</dbReference>
<dbReference type="PANTHER" id="PTHR45672">
    <property type="entry name" value="PROTEIN DISULFIDE-ISOMERASE C17H9.14C-RELATED"/>
    <property type="match status" value="1"/>
</dbReference>
<dbReference type="GO" id="GO:0005783">
    <property type="term" value="C:endoplasmic reticulum"/>
    <property type="evidence" value="ECO:0007669"/>
    <property type="project" value="TreeGrafter"/>
</dbReference>